<evidence type="ECO:0008006" key="5">
    <source>
        <dbReference type="Google" id="ProtNLM"/>
    </source>
</evidence>
<accession>A0A640KUL1</accession>
<proteinExistence type="predicted"/>
<organism evidence="3 4">
    <name type="scientific">Leishmania tarentolae</name>
    <name type="common">Sauroleishmania tarentolae</name>
    <dbReference type="NCBI Taxonomy" id="5689"/>
    <lineage>
        <taxon>Eukaryota</taxon>
        <taxon>Discoba</taxon>
        <taxon>Euglenozoa</taxon>
        <taxon>Kinetoplastea</taxon>
        <taxon>Metakinetoplastina</taxon>
        <taxon>Trypanosomatida</taxon>
        <taxon>Trypanosomatidae</taxon>
        <taxon>Leishmaniinae</taxon>
        <taxon>Leishmania</taxon>
        <taxon>lizard Leishmania</taxon>
    </lineage>
</organism>
<name>A0A640KUL1_LEITA</name>
<dbReference type="VEuPathDB" id="TriTrypDB:LtaPh_3615500"/>
<keyword evidence="1" id="KW-0433">Leucine-rich repeat</keyword>
<gene>
    <name evidence="3" type="ORF">LtaPh_3615500</name>
</gene>
<dbReference type="GO" id="GO:0005737">
    <property type="term" value="C:cytoplasm"/>
    <property type="evidence" value="ECO:0007669"/>
    <property type="project" value="TreeGrafter"/>
</dbReference>
<evidence type="ECO:0000256" key="2">
    <source>
        <dbReference type="ARBA" id="ARBA00022737"/>
    </source>
</evidence>
<keyword evidence="2" id="KW-0677">Repeat</keyword>
<sequence length="503" mass="54425">MLAAINFSTMASLPWRGDSGAVSTSSAKSGELHDLTAEELKGSLSDLGYNPYGELVYTRSNLASKHLRALPGLQSYVYLQRLCVDDNGLTELDAVRYMPHLVHLHANRNRLTSDVFASLAAGATGCLEHLHLDDNCITSLDGLEKLPFLLDFRCCSNRVKHLPAHCLSAAERLMCFSLGDNALETVDINAFEVTRLLRVLDLSNNLLSSTDFFYCVAPQIEKVNIANNHVRHLSAALEQLSCLTVLDVGGNELSGLGELHALSCLKALRTLIYSGNKALEYLPHHTAGVGGCMDDLPATTAHGTEYDAEVVMSDEEDKCGLLCSDSGGGGYTATNNTSPTTTESVAVEVVAAEDHRAPDMRSTLCPSAHTISKTTTNADDAGGDNQAGKKMITGWKSSDALAVQATVSTTAAYADLASSEAHAFVHGLGRARRNGELDVRVHYEKEILALPQQEQVYLWTLSVLPQLTEMNGRVIRPEEVAKASFLFRPTAEEQEREKGIFTD</sequence>
<dbReference type="InterPro" id="IPR001611">
    <property type="entry name" value="Leu-rich_rpt"/>
</dbReference>
<dbReference type="Proteomes" id="UP000419144">
    <property type="component" value="Unassembled WGS sequence"/>
</dbReference>
<evidence type="ECO:0000313" key="4">
    <source>
        <dbReference type="Proteomes" id="UP000419144"/>
    </source>
</evidence>
<keyword evidence="4" id="KW-1185">Reference proteome</keyword>
<dbReference type="PROSITE" id="PS51450">
    <property type="entry name" value="LRR"/>
    <property type="match status" value="1"/>
</dbReference>
<dbReference type="EMBL" id="BLBS01000057">
    <property type="protein sequence ID" value="GET93222.1"/>
    <property type="molecule type" value="Genomic_DNA"/>
</dbReference>
<evidence type="ECO:0000313" key="3">
    <source>
        <dbReference type="EMBL" id="GET93222.1"/>
    </source>
</evidence>
<dbReference type="InterPro" id="IPR032675">
    <property type="entry name" value="LRR_dom_sf"/>
</dbReference>
<dbReference type="OrthoDB" id="271226at2759"/>
<dbReference type="AlphaFoldDB" id="A0A640KUL1"/>
<comment type="caution">
    <text evidence="3">The sequence shown here is derived from an EMBL/GenBank/DDBJ whole genome shotgun (WGS) entry which is preliminary data.</text>
</comment>
<dbReference type="SUPFAM" id="SSF52058">
    <property type="entry name" value="L domain-like"/>
    <property type="match status" value="1"/>
</dbReference>
<reference evidence="3" key="1">
    <citation type="submission" date="2019-11" db="EMBL/GenBank/DDBJ databases">
        <title>Leishmania tarentolae CDS.</title>
        <authorList>
            <person name="Goto Y."/>
            <person name="Yamagishi J."/>
        </authorList>
    </citation>
    <scope>NUCLEOTIDE SEQUENCE [LARGE SCALE GENOMIC DNA]</scope>
    <source>
        <strain evidence="3">Parrot Tar II</strain>
    </source>
</reference>
<dbReference type="Gene3D" id="3.80.10.10">
    <property type="entry name" value="Ribonuclease Inhibitor"/>
    <property type="match status" value="2"/>
</dbReference>
<dbReference type="PANTHER" id="PTHR15454">
    <property type="entry name" value="NISCHARIN RELATED"/>
    <property type="match status" value="1"/>
</dbReference>
<protein>
    <recommendedName>
        <fullName evidence="5">Leucine-rich repeat protein</fullName>
    </recommendedName>
</protein>
<evidence type="ECO:0000256" key="1">
    <source>
        <dbReference type="ARBA" id="ARBA00022614"/>
    </source>
</evidence>
<dbReference type="PANTHER" id="PTHR15454:SF56">
    <property type="entry name" value="PROTEIN PHOSPHATASE 1 REGULATORY SUBUNIT 7-RELATED"/>
    <property type="match status" value="1"/>
</dbReference>